<feature type="binding site" evidence="6">
    <location>
        <position position="236"/>
    </location>
    <ligand>
        <name>Mg(2+)</name>
        <dbReference type="ChEBI" id="CHEBI:18420"/>
    </ligand>
</feature>
<comment type="cofactor">
    <cofactor evidence="6">
        <name>K(+)</name>
        <dbReference type="ChEBI" id="CHEBI:29103"/>
    </cofactor>
    <text evidence="6">Binds 1 potassium ion per subunit.</text>
</comment>
<feature type="binding site" evidence="6">
    <location>
        <begin position="232"/>
        <end position="237"/>
    </location>
    <ligand>
        <name>GTP</name>
        <dbReference type="ChEBI" id="CHEBI:37565"/>
    </ligand>
</feature>
<evidence type="ECO:0000256" key="4">
    <source>
        <dbReference type="ARBA" id="ARBA00022958"/>
    </source>
</evidence>
<dbReference type="NCBIfam" id="TIGR00450">
    <property type="entry name" value="mnmE_trmE_thdF"/>
    <property type="match status" value="1"/>
</dbReference>
<feature type="binding site" evidence="6">
    <location>
        <position position="459"/>
    </location>
    <ligand>
        <name>(6S)-5-formyl-5,6,7,8-tetrahydrofolate</name>
        <dbReference type="ChEBI" id="CHEBI:57457"/>
    </ligand>
</feature>
<feature type="binding site" evidence="6">
    <location>
        <begin position="251"/>
        <end position="257"/>
    </location>
    <ligand>
        <name>GTP</name>
        <dbReference type="ChEBI" id="CHEBI:37565"/>
    </ligand>
</feature>
<proteinExistence type="inferred from homology"/>
<feature type="binding site" evidence="6">
    <location>
        <position position="126"/>
    </location>
    <ligand>
        <name>(6S)-5-formyl-5,6,7,8-tetrahydrofolate</name>
        <dbReference type="ChEBI" id="CHEBI:57457"/>
    </ligand>
</feature>
<evidence type="ECO:0000313" key="9">
    <source>
        <dbReference type="EMBL" id="MCT7398646.1"/>
    </source>
</evidence>
<accession>A0ABT2LZC9</accession>
<comment type="subunit">
    <text evidence="6">Homodimer. Heterotetramer of two MnmE and two MnmG subunits.</text>
</comment>
<feature type="binding site" evidence="6">
    <location>
        <position position="257"/>
    </location>
    <ligand>
        <name>Mg(2+)</name>
        <dbReference type="ChEBI" id="CHEBI:18420"/>
    </ligand>
</feature>
<evidence type="ECO:0000256" key="7">
    <source>
        <dbReference type="RuleBase" id="RU003313"/>
    </source>
</evidence>
<feature type="binding site" evidence="6">
    <location>
        <position position="253"/>
    </location>
    <ligand>
        <name>K(+)</name>
        <dbReference type="ChEBI" id="CHEBI:29103"/>
    </ligand>
</feature>
<keyword evidence="6" id="KW-0479">Metal-binding</keyword>
<dbReference type="InterPro" id="IPR025867">
    <property type="entry name" value="MnmE_helical"/>
</dbReference>
<dbReference type="NCBIfam" id="TIGR00231">
    <property type="entry name" value="small_GTP"/>
    <property type="match status" value="1"/>
</dbReference>
<dbReference type="Gene3D" id="1.20.120.430">
    <property type="entry name" value="tRNA modification GTPase MnmE domain 2"/>
    <property type="match status" value="1"/>
</dbReference>
<keyword evidence="4 6" id="KW-0630">Potassium</keyword>
<dbReference type="NCBIfam" id="NF003661">
    <property type="entry name" value="PRK05291.1-3"/>
    <property type="match status" value="1"/>
</dbReference>
<evidence type="ECO:0000256" key="2">
    <source>
        <dbReference type="ARBA" id="ARBA00022694"/>
    </source>
</evidence>
<dbReference type="PANTHER" id="PTHR42714:SF2">
    <property type="entry name" value="TRNA MODIFICATION GTPASE GTPBP3, MITOCHONDRIAL"/>
    <property type="match status" value="1"/>
</dbReference>
<keyword evidence="5 6" id="KW-0342">GTP-binding</keyword>
<feature type="binding site" evidence="6">
    <location>
        <position position="23"/>
    </location>
    <ligand>
        <name>(6S)-5-formyl-5,6,7,8-tetrahydrofolate</name>
        <dbReference type="ChEBI" id="CHEBI:57457"/>
    </ligand>
</feature>
<dbReference type="SUPFAM" id="SSF52540">
    <property type="entry name" value="P-loop containing nucleoside triphosphate hydrolases"/>
    <property type="match status" value="1"/>
</dbReference>
<comment type="caution">
    <text evidence="6">Lacks conserved residue(s) required for the propagation of feature annotation.</text>
</comment>
<keyword evidence="6" id="KW-0378">Hydrolase</keyword>
<dbReference type="Gene3D" id="3.30.1360.120">
    <property type="entry name" value="Probable tRNA modification gtpase trme, domain 1"/>
    <property type="match status" value="1"/>
</dbReference>
<keyword evidence="3 6" id="KW-0547">Nucleotide-binding</keyword>
<dbReference type="Pfam" id="PF10396">
    <property type="entry name" value="TrmE_N"/>
    <property type="match status" value="1"/>
</dbReference>
<comment type="function">
    <text evidence="6">Exhibits a very high intrinsic GTPase hydrolysis rate. Involved in the addition of a carboxymethylaminomethyl (cmnm) group at the wobble position (U34) of certain tRNAs, forming tRNA-cmnm(5)s(2)U34.</text>
</comment>
<dbReference type="CDD" id="cd14858">
    <property type="entry name" value="TrmE_N"/>
    <property type="match status" value="1"/>
</dbReference>
<dbReference type="InterPro" id="IPR027266">
    <property type="entry name" value="TrmE/GcvT-like"/>
</dbReference>
<dbReference type="PANTHER" id="PTHR42714">
    <property type="entry name" value="TRNA MODIFICATION GTPASE GTPBP3"/>
    <property type="match status" value="1"/>
</dbReference>
<evidence type="ECO:0000256" key="6">
    <source>
        <dbReference type="HAMAP-Rule" id="MF_00379"/>
    </source>
</evidence>
<dbReference type="InterPro" id="IPR005225">
    <property type="entry name" value="Small_GTP-bd"/>
</dbReference>
<keyword evidence="6" id="KW-0963">Cytoplasm</keyword>
<reference evidence="9" key="1">
    <citation type="submission" date="2022-09" db="EMBL/GenBank/DDBJ databases">
        <title>Eubacterium sp. LFL-14 isolated from human feces.</title>
        <authorList>
            <person name="Liu F."/>
        </authorList>
    </citation>
    <scope>NUCLEOTIDE SEQUENCE</scope>
    <source>
        <strain evidence="9">LFL-14</strain>
    </source>
</reference>
<gene>
    <name evidence="6 9" type="primary">mnmE</name>
    <name evidence="6" type="synonym">trmE</name>
    <name evidence="9" type="ORF">N5B56_06035</name>
</gene>
<evidence type="ECO:0000256" key="5">
    <source>
        <dbReference type="ARBA" id="ARBA00023134"/>
    </source>
</evidence>
<keyword evidence="6" id="KW-0460">Magnesium</keyword>
<dbReference type="InterPro" id="IPR004520">
    <property type="entry name" value="GTPase_MnmE"/>
</dbReference>
<feature type="binding site" evidence="6">
    <location>
        <position position="232"/>
    </location>
    <ligand>
        <name>K(+)</name>
        <dbReference type="ChEBI" id="CHEBI:29103"/>
    </ligand>
</feature>
<evidence type="ECO:0000259" key="8">
    <source>
        <dbReference type="PROSITE" id="PS51709"/>
    </source>
</evidence>
<dbReference type="PROSITE" id="PS51709">
    <property type="entry name" value="G_TRME"/>
    <property type="match status" value="1"/>
</dbReference>
<evidence type="ECO:0000313" key="10">
    <source>
        <dbReference type="Proteomes" id="UP001431199"/>
    </source>
</evidence>
<dbReference type="EC" id="3.6.-.-" evidence="6"/>
<feature type="binding site" evidence="6">
    <location>
        <position position="87"/>
    </location>
    <ligand>
        <name>(6S)-5-formyl-5,6,7,8-tetrahydrofolate</name>
        <dbReference type="ChEBI" id="CHEBI:57457"/>
    </ligand>
</feature>
<comment type="similarity">
    <text evidence="1 6 7">Belongs to the TRAFAC class TrmE-Era-EngA-EngB-Septin-like GTPase superfamily. TrmE GTPase family.</text>
</comment>
<evidence type="ECO:0000256" key="3">
    <source>
        <dbReference type="ARBA" id="ARBA00022741"/>
    </source>
</evidence>
<feature type="domain" description="TrmE-type G" evidence="8">
    <location>
        <begin position="222"/>
        <end position="380"/>
    </location>
</feature>
<dbReference type="HAMAP" id="MF_00379">
    <property type="entry name" value="GTPase_MnmE"/>
    <property type="match status" value="1"/>
</dbReference>
<feature type="binding site" evidence="6">
    <location>
        <begin position="276"/>
        <end position="279"/>
    </location>
    <ligand>
        <name>GTP</name>
        <dbReference type="ChEBI" id="CHEBI:37565"/>
    </ligand>
</feature>
<keyword evidence="2 6" id="KW-0819">tRNA processing</keyword>
<evidence type="ECO:0000256" key="1">
    <source>
        <dbReference type="ARBA" id="ARBA00011043"/>
    </source>
</evidence>
<comment type="subcellular location">
    <subcellularLocation>
        <location evidence="6">Cytoplasm</location>
    </subcellularLocation>
</comment>
<dbReference type="InterPro" id="IPR027417">
    <property type="entry name" value="P-loop_NTPase"/>
</dbReference>
<sequence>MKVVDTIAAIATASGNSGIGIIRVSGDEAIEIVDKIFKSVNSDKKLVNVKSHTINYGHIVDNDKVIDEVLVSVMNGPHSYTGEDVVEINCHGGMIVIRKILEIVLKNGARTAEPGEFTKRAFLNGRMDLSQAEAVMDVINAKNEFALSSSIEQLNGRVSEKIKSLRKKIIYNIAFIESALDDPEHISIDGYSDKLSKILEEVNGELSRLINNFDNGRIVKEGVKTVILGKPNAGKSSLLNLLLGEERAIVTDIEGTTRDTLEESINLNGVFLNLIDTAGIRDSEDVVEQIGVNKAKELAEKSDLVIFVADASKELDENDKEIINLIKDKQAIVLLNKSDLGTIINEKNVSEFDNKPVITFSAKTGDGLDELENKIRDLFYEGKVKYNDELYITNARQKESLINAKNSIEEVIKSVENDMPEDFYSIDLMDAYTYLGQIIGESVEDDLVNEIFSKFCMGK</sequence>
<feature type="binding site" evidence="6">
    <location>
        <position position="251"/>
    </location>
    <ligand>
        <name>K(+)</name>
        <dbReference type="ChEBI" id="CHEBI:29103"/>
    </ligand>
</feature>
<dbReference type="Proteomes" id="UP001431199">
    <property type="component" value="Unassembled WGS sequence"/>
</dbReference>
<protein>
    <recommendedName>
        <fullName evidence="6">tRNA modification GTPase MnmE</fullName>
        <ecNumber evidence="6">3.6.-.-</ecNumber>
    </recommendedName>
</protein>
<dbReference type="Pfam" id="PF01926">
    <property type="entry name" value="MMR_HSR1"/>
    <property type="match status" value="1"/>
</dbReference>
<dbReference type="Gene3D" id="3.40.50.300">
    <property type="entry name" value="P-loop containing nucleotide triphosphate hydrolases"/>
    <property type="match status" value="1"/>
</dbReference>
<feature type="binding site" evidence="6">
    <location>
        <position position="256"/>
    </location>
    <ligand>
        <name>K(+)</name>
        <dbReference type="ChEBI" id="CHEBI:29103"/>
    </ligand>
</feature>
<dbReference type="InterPro" id="IPR031168">
    <property type="entry name" value="G_TrmE"/>
</dbReference>
<dbReference type="RefSeq" id="WP_260978573.1">
    <property type="nucleotide sequence ID" value="NZ_JAODBU010000006.1"/>
</dbReference>
<comment type="caution">
    <text evidence="9">The sequence shown here is derived from an EMBL/GenBank/DDBJ whole genome shotgun (WGS) entry which is preliminary data.</text>
</comment>
<organism evidence="9 10">
    <name type="scientific">Eubacterium album</name>
    <dbReference type="NCBI Taxonomy" id="2978477"/>
    <lineage>
        <taxon>Bacteria</taxon>
        <taxon>Bacillati</taxon>
        <taxon>Bacillota</taxon>
        <taxon>Clostridia</taxon>
        <taxon>Eubacteriales</taxon>
        <taxon>Eubacteriaceae</taxon>
        <taxon>Eubacterium</taxon>
    </lineage>
</organism>
<dbReference type="InterPro" id="IPR027368">
    <property type="entry name" value="MnmE_dom2"/>
</dbReference>
<keyword evidence="10" id="KW-1185">Reference proteome</keyword>
<dbReference type="InterPro" id="IPR006073">
    <property type="entry name" value="GTP-bd"/>
</dbReference>
<dbReference type="InterPro" id="IPR018948">
    <property type="entry name" value="GTP-bd_TrmE_N"/>
</dbReference>
<dbReference type="CDD" id="cd04164">
    <property type="entry name" value="trmE"/>
    <property type="match status" value="1"/>
</dbReference>
<name>A0ABT2LZC9_9FIRM</name>
<dbReference type="EMBL" id="JAODBU010000006">
    <property type="protein sequence ID" value="MCT7398646.1"/>
    <property type="molecule type" value="Genomic_DNA"/>
</dbReference>
<dbReference type="Pfam" id="PF12631">
    <property type="entry name" value="MnmE_helical"/>
    <property type="match status" value="1"/>
</dbReference>